<evidence type="ECO:0000256" key="1">
    <source>
        <dbReference type="ARBA" id="ARBA00000085"/>
    </source>
</evidence>
<feature type="domain" description="Histidine kinase" evidence="6">
    <location>
        <begin position="220"/>
        <end position="439"/>
    </location>
</feature>
<evidence type="ECO:0000256" key="4">
    <source>
        <dbReference type="ARBA" id="ARBA00022777"/>
    </source>
</evidence>
<evidence type="ECO:0000313" key="8">
    <source>
        <dbReference type="Proteomes" id="UP000193136"/>
    </source>
</evidence>
<gene>
    <name evidence="7" type="ORF">B5V00_08120</name>
</gene>
<dbReference type="SMART" id="SM00387">
    <property type="entry name" value="HATPase_c"/>
    <property type="match status" value="1"/>
</dbReference>
<dbReference type="SUPFAM" id="SSF55781">
    <property type="entry name" value="GAF domain-like"/>
    <property type="match status" value="1"/>
</dbReference>
<dbReference type="SMART" id="SM00388">
    <property type="entry name" value="HisKA"/>
    <property type="match status" value="1"/>
</dbReference>
<dbReference type="OrthoDB" id="5342753at2"/>
<dbReference type="SUPFAM" id="SSF55874">
    <property type="entry name" value="ATPase domain of HSP90 chaperone/DNA topoisomerase II/histidine kinase"/>
    <property type="match status" value="1"/>
</dbReference>
<dbReference type="InterPro" id="IPR003594">
    <property type="entry name" value="HATPase_dom"/>
</dbReference>
<dbReference type="CDD" id="cd00082">
    <property type="entry name" value="HisKA"/>
    <property type="match status" value="1"/>
</dbReference>
<comment type="caution">
    <text evidence="7">The sequence shown here is derived from an EMBL/GenBank/DDBJ whole genome shotgun (WGS) entry which is preliminary data.</text>
</comment>
<evidence type="ECO:0000256" key="2">
    <source>
        <dbReference type="ARBA" id="ARBA00012438"/>
    </source>
</evidence>
<dbReference type="RefSeq" id="WP_085010274.1">
    <property type="nucleotide sequence ID" value="NZ_NAAD01000008.1"/>
</dbReference>
<dbReference type="InterPro" id="IPR005467">
    <property type="entry name" value="His_kinase_dom"/>
</dbReference>
<dbReference type="SUPFAM" id="SSF47384">
    <property type="entry name" value="Homodimeric domain of signal transducing histidine kinase"/>
    <property type="match status" value="1"/>
</dbReference>
<organism evidence="7 8">
    <name type="scientific">Geothermobacter hydrogeniphilus</name>
    <dbReference type="NCBI Taxonomy" id="1969733"/>
    <lineage>
        <taxon>Bacteria</taxon>
        <taxon>Pseudomonadati</taxon>
        <taxon>Thermodesulfobacteriota</taxon>
        <taxon>Desulfuromonadia</taxon>
        <taxon>Desulfuromonadales</taxon>
        <taxon>Geothermobacteraceae</taxon>
        <taxon>Geothermobacter</taxon>
    </lineage>
</organism>
<dbReference type="InterPro" id="IPR003018">
    <property type="entry name" value="GAF"/>
</dbReference>
<comment type="catalytic activity">
    <reaction evidence="1">
        <text>ATP + protein L-histidine = ADP + protein N-phospho-L-histidine.</text>
        <dbReference type="EC" id="2.7.13.3"/>
    </reaction>
</comment>
<evidence type="ECO:0000256" key="5">
    <source>
        <dbReference type="ARBA" id="ARBA00023012"/>
    </source>
</evidence>
<reference evidence="7 8" key="1">
    <citation type="submission" date="2017-03" db="EMBL/GenBank/DDBJ databases">
        <title>Genome sequence of Geothermobacter sp. EPR-M, Deep-Sea Iron Reducer.</title>
        <authorList>
            <person name="Tully B."/>
            <person name="Savalia P."/>
            <person name="Abuyen K."/>
            <person name="Baughan C."/>
            <person name="Romero E."/>
            <person name="Ronkowski C."/>
            <person name="Torres B."/>
            <person name="Tremblay J."/>
            <person name="Trujillo A."/>
            <person name="Tyler M."/>
            <person name="Perez-Rodriguez I."/>
            <person name="Amend J."/>
        </authorList>
    </citation>
    <scope>NUCLEOTIDE SEQUENCE [LARGE SCALE GENOMIC DNA]</scope>
    <source>
        <strain evidence="7 8">EPR-M</strain>
    </source>
</reference>
<keyword evidence="3" id="KW-0808">Transferase</keyword>
<dbReference type="Proteomes" id="UP000193136">
    <property type="component" value="Unassembled WGS sequence"/>
</dbReference>
<evidence type="ECO:0000313" key="7">
    <source>
        <dbReference type="EMBL" id="ORJ60519.1"/>
    </source>
</evidence>
<dbReference type="InterPro" id="IPR050736">
    <property type="entry name" value="Sensor_HK_Regulatory"/>
</dbReference>
<keyword evidence="4" id="KW-0418">Kinase</keyword>
<dbReference type="Pfam" id="PF02518">
    <property type="entry name" value="HATPase_c"/>
    <property type="match status" value="1"/>
</dbReference>
<evidence type="ECO:0000256" key="3">
    <source>
        <dbReference type="ARBA" id="ARBA00022679"/>
    </source>
</evidence>
<protein>
    <recommendedName>
        <fullName evidence="2">histidine kinase</fullName>
        <ecNumber evidence="2">2.7.13.3</ecNumber>
    </recommendedName>
</protein>
<dbReference type="PANTHER" id="PTHR43711:SF1">
    <property type="entry name" value="HISTIDINE KINASE 1"/>
    <property type="match status" value="1"/>
</dbReference>
<dbReference type="EMBL" id="NAAD01000008">
    <property type="protein sequence ID" value="ORJ60519.1"/>
    <property type="molecule type" value="Genomic_DNA"/>
</dbReference>
<keyword evidence="8" id="KW-1185">Reference proteome</keyword>
<dbReference type="PROSITE" id="PS50109">
    <property type="entry name" value="HIS_KIN"/>
    <property type="match status" value="1"/>
</dbReference>
<dbReference type="PANTHER" id="PTHR43711">
    <property type="entry name" value="TWO-COMPONENT HISTIDINE KINASE"/>
    <property type="match status" value="1"/>
</dbReference>
<dbReference type="InterPro" id="IPR003661">
    <property type="entry name" value="HisK_dim/P_dom"/>
</dbReference>
<evidence type="ECO:0000259" key="6">
    <source>
        <dbReference type="PROSITE" id="PS50109"/>
    </source>
</evidence>
<accession>A0A1X0Y5X3</accession>
<keyword evidence="5" id="KW-0902">Two-component regulatory system</keyword>
<dbReference type="GO" id="GO:0000155">
    <property type="term" value="F:phosphorelay sensor kinase activity"/>
    <property type="evidence" value="ECO:0007669"/>
    <property type="project" value="InterPro"/>
</dbReference>
<dbReference type="STRING" id="1969733.B5V00_08120"/>
<dbReference type="Gene3D" id="3.30.450.40">
    <property type="match status" value="1"/>
</dbReference>
<dbReference type="AlphaFoldDB" id="A0A1X0Y5X3"/>
<dbReference type="InterPro" id="IPR029016">
    <property type="entry name" value="GAF-like_dom_sf"/>
</dbReference>
<dbReference type="SMART" id="SM00065">
    <property type="entry name" value="GAF"/>
    <property type="match status" value="1"/>
</dbReference>
<name>A0A1X0Y5X3_9BACT</name>
<dbReference type="EC" id="2.7.13.3" evidence="2"/>
<dbReference type="Pfam" id="PF00512">
    <property type="entry name" value="HisKA"/>
    <property type="match status" value="1"/>
</dbReference>
<dbReference type="InterPro" id="IPR036890">
    <property type="entry name" value="HATPase_C_sf"/>
</dbReference>
<proteinExistence type="predicted"/>
<dbReference type="Pfam" id="PF01590">
    <property type="entry name" value="GAF"/>
    <property type="match status" value="1"/>
</dbReference>
<dbReference type="Gene3D" id="3.30.565.10">
    <property type="entry name" value="Histidine kinase-like ATPase, C-terminal domain"/>
    <property type="match status" value="1"/>
</dbReference>
<sequence>MSPTDPRDEGLSRDYRALVSGEAEARGHLEDLLLMRHAAEAAHSSPDLASYLDALVERIMAAVGVRHCSLMLCDDSGCLRIAAARGLPPEVIAETRLAPGEGIAGLVLATGEPLLVPDLDADDRFVNRNDFDHYLSRSLLSVPLVCRGQVRGVLNVTNKQDDAPFGSIDLHLLNGVAHQAMLALENFRLVAELQQSRAELERSNVRLQQLLRGRSRLVCNLSHELKTPLTSVLGYVDLAMNHFDQLDAEELRAYLQRVHGEGLQMKQLINDMLTLFSLESGFGRWEEQSVDVAGMLAGELRRRRDDIERMRLRLEYHRPAELPEVLADPDRLRYLLAALIDNAIKFNCPGGLLEVRLRPLEGGLELHVFNQGTRVPPEAADVIFEQYTQLGDITSGKPPGVGIGLAICRAIVDRLGGSIQLVPRGDDGTGVVVRFPRQERLNDEK</sequence>
<dbReference type="Gene3D" id="1.10.287.130">
    <property type="match status" value="1"/>
</dbReference>
<dbReference type="InterPro" id="IPR036097">
    <property type="entry name" value="HisK_dim/P_sf"/>
</dbReference>